<dbReference type="AlphaFoldDB" id="A0ABD6ASS6"/>
<name>A0ABD6ASS6_9EURY</name>
<keyword evidence="1" id="KW-1133">Transmembrane helix</keyword>
<keyword evidence="3" id="KW-1185">Reference proteome</keyword>
<organism evidence="2 3">
    <name type="scientific">Halomarina rubra</name>
    <dbReference type="NCBI Taxonomy" id="2071873"/>
    <lineage>
        <taxon>Archaea</taxon>
        <taxon>Methanobacteriati</taxon>
        <taxon>Methanobacteriota</taxon>
        <taxon>Stenosarchaea group</taxon>
        <taxon>Halobacteria</taxon>
        <taxon>Halobacteriales</taxon>
        <taxon>Natronomonadaceae</taxon>
        <taxon>Halomarina</taxon>
    </lineage>
</organism>
<sequence length="46" mass="4965">MSEQLTPWYELLLGVVGFLAILLVPVGGVYWYLRLFGGPPNGGSSP</sequence>
<keyword evidence="1" id="KW-0812">Transmembrane</keyword>
<proteinExistence type="predicted"/>
<dbReference type="RefSeq" id="WP_250872533.1">
    <property type="nucleotide sequence ID" value="NZ_JALXFV010000002.1"/>
</dbReference>
<dbReference type="EMBL" id="JBHUDC010000002">
    <property type="protein sequence ID" value="MFD1512562.1"/>
    <property type="molecule type" value="Genomic_DNA"/>
</dbReference>
<dbReference type="Proteomes" id="UP001597187">
    <property type="component" value="Unassembled WGS sequence"/>
</dbReference>
<feature type="transmembrane region" description="Helical" evidence="1">
    <location>
        <begin position="12"/>
        <end position="33"/>
    </location>
</feature>
<accession>A0ABD6ASS6</accession>
<evidence type="ECO:0000313" key="2">
    <source>
        <dbReference type="EMBL" id="MFD1512562.1"/>
    </source>
</evidence>
<comment type="caution">
    <text evidence="2">The sequence shown here is derived from an EMBL/GenBank/DDBJ whole genome shotgun (WGS) entry which is preliminary data.</text>
</comment>
<gene>
    <name evidence="2" type="ORF">ACFSBT_04615</name>
</gene>
<evidence type="ECO:0000256" key="1">
    <source>
        <dbReference type="SAM" id="Phobius"/>
    </source>
</evidence>
<keyword evidence="1" id="KW-0472">Membrane</keyword>
<protein>
    <submittedName>
        <fullName evidence="2">Uncharacterized protein</fullName>
    </submittedName>
</protein>
<reference evidence="2 3" key="1">
    <citation type="journal article" date="2019" name="Int. J. Syst. Evol. Microbiol.">
        <title>The Global Catalogue of Microorganisms (GCM) 10K type strain sequencing project: providing services to taxonomists for standard genome sequencing and annotation.</title>
        <authorList>
            <consortium name="The Broad Institute Genomics Platform"/>
            <consortium name="The Broad Institute Genome Sequencing Center for Infectious Disease"/>
            <person name="Wu L."/>
            <person name="Ma J."/>
        </authorList>
    </citation>
    <scope>NUCLEOTIDE SEQUENCE [LARGE SCALE GENOMIC DNA]</scope>
    <source>
        <strain evidence="2 3">CGMCC 1.12563</strain>
    </source>
</reference>
<evidence type="ECO:0000313" key="3">
    <source>
        <dbReference type="Proteomes" id="UP001597187"/>
    </source>
</evidence>